<feature type="compositionally biased region" description="Basic residues" evidence="1">
    <location>
        <begin position="632"/>
        <end position="642"/>
    </location>
</feature>
<proteinExistence type="predicted"/>
<evidence type="ECO:0000313" key="4">
    <source>
        <dbReference type="Proteomes" id="UP000693970"/>
    </source>
</evidence>
<feature type="compositionally biased region" description="Polar residues" evidence="1">
    <location>
        <begin position="324"/>
        <end position="334"/>
    </location>
</feature>
<feature type="compositionally biased region" description="Polar residues" evidence="1">
    <location>
        <begin position="140"/>
        <end position="149"/>
    </location>
</feature>
<feature type="compositionally biased region" description="Basic and acidic residues" evidence="1">
    <location>
        <begin position="456"/>
        <end position="465"/>
    </location>
</feature>
<feature type="region of interest" description="Disordered" evidence="1">
    <location>
        <begin position="212"/>
        <end position="238"/>
    </location>
</feature>
<dbReference type="EMBL" id="JAGRRH010000004">
    <property type="protein sequence ID" value="KAG7371328.1"/>
    <property type="molecule type" value="Genomic_DNA"/>
</dbReference>
<keyword evidence="2" id="KW-1133">Transmembrane helix</keyword>
<evidence type="ECO:0000256" key="1">
    <source>
        <dbReference type="SAM" id="MobiDB-lite"/>
    </source>
</evidence>
<evidence type="ECO:0000256" key="2">
    <source>
        <dbReference type="SAM" id="Phobius"/>
    </source>
</evidence>
<feature type="region of interest" description="Disordered" evidence="1">
    <location>
        <begin position="585"/>
        <end position="665"/>
    </location>
</feature>
<name>A0A9K3M0E7_9STRA</name>
<sequence>MNLQTLVAMGIVGNLLVMHHVRGNTGSVSSHYRHNNENHNEKNGKDSLSFRVRSIFKFQPDKERKLLDFIPTFSEDSLSTEMPILTLEFRGLSGNPLSEDSYDAIQYAMTDYLYDLLGPRWPFFSTSDFDAGQLGIPGASSRNPTSNQRPALRSINVEVVNDQPLSRRLRHNNNNDQPPTKGRRSLQTTGNVIDLRTTLTFRDLTQQRDVLSQNAGVGSGSTNNQGSNADSDTNTRTEALSLPPDEMILGAAGDAWNDLTVFEEYLFDAIGRQGNEVVAEFANLQDVSSTAVFPTTPPTVAPTTTPTDETSPADPDESGDKVVSSINDSSNLQAPPTGIDPLYPALIAGIAVFLCTIIVLGYRRRRSSDLIGNKADPAVNVHDTFTLDGDEEIEVEDPFVDQRLKKSRRQSSQSDDSDIDDIAGRGPGLCGRNSICAPRTVDPILYQPSFEEEDRDHERYSEQSRFRSPPIAGVPQEDMDLYADLTPAEKKQFLRYMHSGMSIEEASRLVLESRQNHLSTTAVPTSSRGGMSMADQHLDPRQQQQYSHQLNSEVMPDGQTMVHIPYYMSGHPVPARPHNRSLVLEEADSSVDSSFDDRDYHRHNSGGGMGNLLNIGRSKTNDHYSEVSGRSKRERRRGRGRSSRGSDNNKGGVGGSILCNPELGL</sequence>
<feature type="compositionally biased region" description="Low complexity" evidence="1">
    <location>
        <begin position="301"/>
        <end position="313"/>
    </location>
</feature>
<protein>
    <submittedName>
        <fullName evidence="3">Uncharacterized protein</fullName>
    </submittedName>
</protein>
<accession>A0A9K3M0E7</accession>
<feature type="region of interest" description="Disordered" evidence="1">
    <location>
        <begin position="450"/>
        <end position="475"/>
    </location>
</feature>
<feature type="region of interest" description="Disordered" evidence="1">
    <location>
        <begin position="291"/>
        <end position="335"/>
    </location>
</feature>
<feature type="transmembrane region" description="Helical" evidence="2">
    <location>
        <begin position="342"/>
        <end position="362"/>
    </location>
</feature>
<dbReference type="AlphaFoldDB" id="A0A9K3M0E7"/>
<gene>
    <name evidence="3" type="ORF">IV203_019898</name>
</gene>
<reference evidence="3" key="1">
    <citation type="journal article" date="2021" name="Sci. Rep.">
        <title>Diploid genomic architecture of Nitzschia inconspicua, an elite biomass production diatom.</title>
        <authorList>
            <person name="Oliver A."/>
            <person name="Podell S."/>
            <person name="Pinowska A."/>
            <person name="Traller J.C."/>
            <person name="Smith S.R."/>
            <person name="McClure R."/>
            <person name="Beliaev A."/>
            <person name="Bohutskyi P."/>
            <person name="Hill E.A."/>
            <person name="Rabines A."/>
            <person name="Zheng H."/>
            <person name="Allen L.Z."/>
            <person name="Kuo A."/>
            <person name="Grigoriev I.V."/>
            <person name="Allen A.E."/>
            <person name="Hazlebeck D."/>
            <person name="Allen E.E."/>
        </authorList>
    </citation>
    <scope>NUCLEOTIDE SEQUENCE</scope>
    <source>
        <strain evidence="3">Hildebrandi</strain>
    </source>
</reference>
<keyword evidence="2" id="KW-0812">Transmembrane</keyword>
<feature type="compositionally biased region" description="Basic and acidic residues" evidence="1">
    <location>
        <begin position="619"/>
        <end position="631"/>
    </location>
</feature>
<keyword evidence="2" id="KW-0472">Membrane</keyword>
<feature type="region of interest" description="Disordered" evidence="1">
    <location>
        <begin position="135"/>
        <end position="189"/>
    </location>
</feature>
<comment type="caution">
    <text evidence="3">The sequence shown here is derived from an EMBL/GenBank/DDBJ whole genome shotgun (WGS) entry which is preliminary data.</text>
</comment>
<feature type="region of interest" description="Disordered" evidence="1">
    <location>
        <begin position="394"/>
        <end position="426"/>
    </location>
</feature>
<evidence type="ECO:0000313" key="3">
    <source>
        <dbReference type="EMBL" id="KAG7371328.1"/>
    </source>
</evidence>
<reference evidence="3" key="2">
    <citation type="submission" date="2021-04" db="EMBL/GenBank/DDBJ databases">
        <authorList>
            <person name="Podell S."/>
        </authorList>
    </citation>
    <scope>NUCLEOTIDE SEQUENCE</scope>
    <source>
        <strain evidence="3">Hildebrandi</strain>
    </source>
</reference>
<organism evidence="3 4">
    <name type="scientific">Nitzschia inconspicua</name>
    <dbReference type="NCBI Taxonomy" id="303405"/>
    <lineage>
        <taxon>Eukaryota</taxon>
        <taxon>Sar</taxon>
        <taxon>Stramenopiles</taxon>
        <taxon>Ochrophyta</taxon>
        <taxon>Bacillariophyta</taxon>
        <taxon>Bacillariophyceae</taxon>
        <taxon>Bacillariophycidae</taxon>
        <taxon>Bacillariales</taxon>
        <taxon>Bacillariaceae</taxon>
        <taxon>Nitzschia</taxon>
    </lineage>
</organism>
<dbReference type="Proteomes" id="UP000693970">
    <property type="component" value="Unassembled WGS sequence"/>
</dbReference>
<keyword evidence="4" id="KW-1185">Reference proteome</keyword>